<protein>
    <submittedName>
        <fullName evidence="7">B3 domain plant protein</fullName>
    </submittedName>
    <submittedName>
        <fullName evidence="8">Putative transcription factor B3-Domain family</fullName>
    </submittedName>
</protein>
<evidence type="ECO:0000313" key="7">
    <source>
        <dbReference type="EMBL" id="AET00512.1"/>
    </source>
</evidence>
<dbReference type="EMBL" id="CM001221">
    <property type="protein sequence ID" value="AET00512.1"/>
    <property type="molecule type" value="Genomic_DNA"/>
</dbReference>
<reference evidence="7 10" key="1">
    <citation type="journal article" date="2011" name="Nature">
        <title>The Medicago genome provides insight into the evolution of rhizobial symbioses.</title>
        <authorList>
            <person name="Young N.D."/>
            <person name="Debelle F."/>
            <person name="Oldroyd G.E."/>
            <person name="Geurts R."/>
            <person name="Cannon S.B."/>
            <person name="Udvardi M.K."/>
            <person name="Benedito V.A."/>
            <person name="Mayer K.F."/>
            <person name="Gouzy J."/>
            <person name="Schoof H."/>
            <person name="Van de Peer Y."/>
            <person name="Proost S."/>
            <person name="Cook D.R."/>
            <person name="Meyers B.C."/>
            <person name="Spannagl M."/>
            <person name="Cheung F."/>
            <person name="De Mita S."/>
            <person name="Krishnakumar V."/>
            <person name="Gundlach H."/>
            <person name="Zhou S."/>
            <person name="Mudge J."/>
            <person name="Bharti A.K."/>
            <person name="Murray J.D."/>
            <person name="Naoumkina M.A."/>
            <person name="Rosen B."/>
            <person name="Silverstein K.A."/>
            <person name="Tang H."/>
            <person name="Rombauts S."/>
            <person name="Zhao P.X."/>
            <person name="Zhou P."/>
            <person name="Barbe V."/>
            <person name="Bardou P."/>
            <person name="Bechner M."/>
            <person name="Bellec A."/>
            <person name="Berger A."/>
            <person name="Berges H."/>
            <person name="Bidwell S."/>
            <person name="Bisseling T."/>
            <person name="Choisne N."/>
            <person name="Couloux A."/>
            <person name="Denny R."/>
            <person name="Deshpande S."/>
            <person name="Dai X."/>
            <person name="Doyle J.J."/>
            <person name="Dudez A.M."/>
            <person name="Farmer A.D."/>
            <person name="Fouteau S."/>
            <person name="Franken C."/>
            <person name="Gibelin C."/>
            <person name="Gish J."/>
            <person name="Goldstein S."/>
            <person name="Gonzalez A.J."/>
            <person name="Green P.J."/>
            <person name="Hallab A."/>
            <person name="Hartog M."/>
            <person name="Hua A."/>
            <person name="Humphray S.J."/>
            <person name="Jeong D.H."/>
            <person name="Jing Y."/>
            <person name="Jocker A."/>
            <person name="Kenton S.M."/>
            <person name="Kim D.J."/>
            <person name="Klee K."/>
            <person name="Lai H."/>
            <person name="Lang C."/>
            <person name="Lin S."/>
            <person name="Macmil S.L."/>
            <person name="Magdelenat G."/>
            <person name="Matthews L."/>
            <person name="McCorrison J."/>
            <person name="Monaghan E.L."/>
            <person name="Mun J.H."/>
            <person name="Najar F.Z."/>
            <person name="Nicholson C."/>
            <person name="Noirot C."/>
            <person name="O'Bleness M."/>
            <person name="Paule C.R."/>
            <person name="Poulain J."/>
            <person name="Prion F."/>
            <person name="Qin B."/>
            <person name="Qu C."/>
            <person name="Retzel E.F."/>
            <person name="Riddle C."/>
            <person name="Sallet E."/>
            <person name="Samain S."/>
            <person name="Samson N."/>
            <person name="Sanders I."/>
            <person name="Saurat O."/>
            <person name="Scarpelli C."/>
            <person name="Schiex T."/>
            <person name="Segurens B."/>
            <person name="Severin A.J."/>
            <person name="Sherrier D.J."/>
            <person name="Shi R."/>
            <person name="Sims S."/>
            <person name="Singer S.R."/>
            <person name="Sinharoy S."/>
            <person name="Sterck L."/>
            <person name="Viollet A."/>
            <person name="Wang B.B."/>
            <person name="Wang K."/>
            <person name="Wang M."/>
            <person name="Wang X."/>
            <person name="Warfsmann J."/>
            <person name="Weissenbach J."/>
            <person name="White D.D."/>
            <person name="White J.D."/>
            <person name="Wiley G.B."/>
            <person name="Wincker P."/>
            <person name="Xing Y."/>
            <person name="Yang L."/>
            <person name="Yao Z."/>
            <person name="Ying F."/>
            <person name="Zhai J."/>
            <person name="Zhou L."/>
            <person name="Zuber A."/>
            <person name="Denarie J."/>
            <person name="Dixon R.A."/>
            <person name="May G.D."/>
            <person name="Schwartz D.C."/>
            <person name="Rogers J."/>
            <person name="Quetier F."/>
            <person name="Town C.D."/>
            <person name="Roe B.A."/>
        </authorList>
    </citation>
    <scope>NUCLEOTIDE SEQUENCE [LARGE SCALE GENOMIC DNA]</scope>
    <source>
        <strain evidence="7">A17</strain>
        <strain evidence="9 10">cv. Jemalong A17</strain>
    </source>
</reference>
<evidence type="ECO:0000256" key="3">
    <source>
        <dbReference type="ARBA" id="ARBA00023125"/>
    </source>
</evidence>
<dbReference type="STRING" id="3880.G7K3I0"/>
<evidence type="ECO:0000256" key="6">
    <source>
        <dbReference type="SAM" id="MobiDB-lite"/>
    </source>
</evidence>
<dbReference type="EnsemblPlants" id="AET00512">
    <property type="protein sequence ID" value="AET00512"/>
    <property type="gene ID" value="MTR_5g092880"/>
</dbReference>
<keyword evidence="5" id="KW-0539">Nucleus</keyword>
<name>G7K3I0_MEDTR</name>
<keyword evidence="10" id="KW-1185">Reference proteome</keyword>
<dbReference type="AlphaFoldDB" id="G7K3I0"/>
<dbReference type="GO" id="GO:0003677">
    <property type="term" value="F:DNA binding"/>
    <property type="evidence" value="ECO:0007669"/>
    <property type="project" value="UniProtKB-KW"/>
</dbReference>
<dbReference type="eggNOG" id="ENOG502SVF4">
    <property type="taxonomic scope" value="Eukaryota"/>
</dbReference>
<dbReference type="Gene3D" id="2.40.330.10">
    <property type="entry name" value="DNA-binding pseudobarrel domain"/>
    <property type="match status" value="1"/>
</dbReference>
<dbReference type="InterPro" id="IPR015300">
    <property type="entry name" value="DNA-bd_pseudobarrel_sf"/>
</dbReference>
<reference evidence="11" key="4">
    <citation type="journal article" date="2018" name="Nat. Plants">
        <title>Whole-genome landscape of Medicago truncatula symbiotic genes.</title>
        <authorList>
            <person name="Pecrix Y."/>
            <person name="Staton S.E."/>
            <person name="Sallet E."/>
            <person name="Lelandais-Briere C."/>
            <person name="Moreau S."/>
            <person name="Carrere S."/>
            <person name="Blein T."/>
            <person name="Jardinaud M.F."/>
            <person name="Latrasse D."/>
            <person name="Zouine M."/>
            <person name="Zahm M."/>
            <person name="Kreplak J."/>
            <person name="Mayjonade B."/>
            <person name="Satge C."/>
            <person name="Perez M."/>
            <person name="Cauet S."/>
            <person name="Marande W."/>
            <person name="Chantry-Darmon C."/>
            <person name="Lopez-Roques C."/>
            <person name="Bouchez O."/>
            <person name="Berard A."/>
            <person name="Debelle F."/>
            <person name="Munos S."/>
            <person name="Bendahmane A."/>
            <person name="Berges H."/>
            <person name="Niebel A."/>
            <person name="Buitink J."/>
            <person name="Frugier F."/>
            <person name="Benhamed M."/>
            <person name="Crespi M."/>
            <person name="Gouzy J."/>
            <person name="Gamas P."/>
        </authorList>
    </citation>
    <scope>NUCLEOTIDE SEQUENCE [LARGE SCALE GENOMIC DNA]</scope>
    <source>
        <strain evidence="11">cv. Jemalong A17</strain>
    </source>
</reference>
<keyword evidence="3" id="KW-0238">DNA-binding</keyword>
<dbReference type="InterPro" id="IPR005508">
    <property type="entry name" value="At2g31720-like"/>
</dbReference>
<dbReference type="SUPFAM" id="SSF101936">
    <property type="entry name" value="DNA-binding pseudobarrel domain"/>
    <property type="match status" value="1"/>
</dbReference>
<reference evidence="7 10" key="2">
    <citation type="journal article" date="2014" name="BMC Genomics">
        <title>An improved genome release (version Mt4.0) for the model legume Medicago truncatula.</title>
        <authorList>
            <person name="Tang H."/>
            <person name="Krishnakumar V."/>
            <person name="Bidwell S."/>
            <person name="Rosen B."/>
            <person name="Chan A."/>
            <person name="Zhou S."/>
            <person name="Gentzbittel L."/>
            <person name="Childs K.L."/>
            <person name="Yandell M."/>
            <person name="Gundlach H."/>
            <person name="Mayer K.F."/>
            <person name="Schwartz D.C."/>
            <person name="Town C.D."/>
        </authorList>
    </citation>
    <scope>GENOME REANNOTATION</scope>
    <source>
        <strain evidence="9 10">cv. Jemalong A17</strain>
    </source>
</reference>
<reference evidence="8" key="5">
    <citation type="journal article" date="2018" name="Nat. Plants">
        <title>Whole-genome landscape of Medicago truncatula symbiotic genes.</title>
        <authorList>
            <person name="Pecrix Y."/>
            <person name="Gamas P."/>
            <person name="Carrere S."/>
        </authorList>
    </citation>
    <scope>NUCLEOTIDE SEQUENCE</scope>
    <source>
        <tissue evidence="8">Leaves</tissue>
    </source>
</reference>
<keyword evidence="4" id="KW-0804">Transcription</keyword>
<evidence type="ECO:0000256" key="5">
    <source>
        <dbReference type="ARBA" id="ARBA00023242"/>
    </source>
</evidence>
<evidence type="ECO:0000313" key="11">
    <source>
        <dbReference type="Proteomes" id="UP000265566"/>
    </source>
</evidence>
<dbReference type="Gramene" id="rna33378">
    <property type="protein sequence ID" value="RHN57791.1"/>
    <property type="gene ID" value="gene33378"/>
</dbReference>
<organism evidence="7 10">
    <name type="scientific">Medicago truncatula</name>
    <name type="common">Barrel medic</name>
    <name type="synonym">Medicago tribuloides</name>
    <dbReference type="NCBI Taxonomy" id="3880"/>
    <lineage>
        <taxon>Eukaryota</taxon>
        <taxon>Viridiplantae</taxon>
        <taxon>Streptophyta</taxon>
        <taxon>Embryophyta</taxon>
        <taxon>Tracheophyta</taxon>
        <taxon>Spermatophyta</taxon>
        <taxon>Magnoliopsida</taxon>
        <taxon>eudicotyledons</taxon>
        <taxon>Gunneridae</taxon>
        <taxon>Pentapetalae</taxon>
        <taxon>rosids</taxon>
        <taxon>fabids</taxon>
        <taxon>Fabales</taxon>
        <taxon>Fabaceae</taxon>
        <taxon>Papilionoideae</taxon>
        <taxon>50 kb inversion clade</taxon>
        <taxon>NPAAA clade</taxon>
        <taxon>Hologalegina</taxon>
        <taxon>IRL clade</taxon>
        <taxon>Trifolieae</taxon>
        <taxon>Medicago</taxon>
    </lineage>
</organism>
<evidence type="ECO:0000313" key="8">
    <source>
        <dbReference type="EMBL" id="RHN57791.1"/>
    </source>
</evidence>
<reference evidence="9" key="3">
    <citation type="submission" date="2015-04" db="UniProtKB">
        <authorList>
            <consortium name="EnsemblPlants"/>
        </authorList>
    </citation>
    <scope>IDENTIFICATION</scope>
    <source>
        <strain evidence="9">cv. Jemalong A17</strain>
    </source>
</reference>
<comment type="subcellular location">
    <subcellularLocation>
        <location evidence="1">Nucleus</location>
    </subcellularLocation>
</comment>
<dbReference type="PANTHER" id="PTHR31541:SF25">
    <property type="entry name" value="GAMMA-GLIADIN B"/>
    <property type="match status" value="1"/>
</dbReference>
<dbReference type="HOGENOM" id="CLU_807439_0_0_1"/>
<evidence type="ECO:0000313" key="9">
    <source>
        <dbReference type="EnsemblPlants" id="AET00512"/>
    </source>
</evidence>
<dbReference type="Proteomes" id="UP000002051">
    <property type="component" value="Chromosome 5"/>
</dbReference>
<accession>G7K3I0</accession>
<keyword evidence="2" id="KW-0805">Transcription regulation</keyword>
<evidence type="ECO:0000313" key="10">
    <source>
        <dbReference type="Proteomes" id="UP000002051"/>
    </source>
</evidence>
<evidence type="ECO:0000256" key="4">
    <source>
        <dbReference type="ARBA" id="ARBA00023163"/>
    </source>
</evidence>
<dbReference type="EMBL" id="PSQE01000005">
    <property type="protein sequence ID" value="RHN57791.1"/>
    <property type="molecule type" value="Genomic_DNA"/>
</dbReference>
<gene>
    <name evidence="7" type="ordered locus">MTR_5g092880</name>
    <name evidence="8" type="ORF">MtrunA17_Chr5g0444241</name>
</gene>
<dbReference type="PANTHER" id="PTHR31541">
    <property type="entry name" value="B3 DOMAIN PLANT PROTEIN-RELATED"/>
    <property type="match status" value="1"/>
</dbReference>
<feature type="region of interest" description="Disordered" evidence="6">
    <location>
        <begin position="135"/>
        <end position="203"/>
    </location>
</feature>
<dbReference type="Proteomes" id="UP000265566">
    <property type="component" value="Chromosome 5"/>
</dbReference>
<dbReference type="GO" id="GO:0005634">
    <property type="term" value="C:nucleus"/>
    <property type="evidence" value="ECO:0007669"/>
    <property type="project" value="UniProtKB-SubCell"/>
</dbReference>
<evidence type="ECO:0000256" key="1">
    <source>
        <dbReference type="ARBA" id="ARBA00004123"/>
    </source>
</evidence>
<sequence>MEESVFVSRILNEYGGDDYRMMENLLSLRSKFLANQFKNDVSYILRSNNREYYAADSECNDDFKKVTVKEKRSNRSKKNHEDVVCGCNEGFDKIITKKKRRNQSATRDFSILKYGMLESKNRGVTDCRRDEGVGKKLIKTRRSDGPRVRIAFGNPDTKNNEGAHEGSSSNEGSKKEIKKRKDKNERSSKPSKKRKNQVQEEKPELPLAFKEKIEQMEGCEVKLVIQKELTMSDVDKDQSRLSIPIGKIEENFLTPTEELSLDYVPQNKKGRKKIVGMPVFVLDPNLILYKDMCFKKWKMVTGEVYIITNKWNELVAENRFKAKKKVQLWSFRCRGELYFALVKL</sequence>
<proteinExistence type="predicted"/>
<evidence type="ECO:0000256" key="2">
    <source>
        <dbReference type="ARBA" id="ARBA00023015"/>
    </source>
</evidence>
<dbReference type="PaxDb" id="3880-AET00512"/>
<dbReference type="Pfam" id="PF03754">
    <property type="entry name" value="At2g31720-like"/>
    <property type="match status" value="1"/>
</dbReference>